<evidence type="ECO:0000256" key="1">
    <source>
        <dbReference type="SAM" id="MobiDB-lite"/>
    </source>
</evidence>
<proteinExistence type="predicted"/>
<feature type="domain" description="DUF4604" evidence="2">
    <location>
        <begin position="6"/>
        <end position="173"/>
    </location>
</feature>
<reference evidence="4" key="3">
    <citation type="journal article" date="2010" name="Genome Res.">
        <title>Population genomic sequencing of Coccidioides fungi reveals recent hybridization and transposon control.</title>
        <authorList>
            <person name="Neafsey D.E."/>
            <person name="Barker B.M."/>
            <person name="Sharpton T.J."/>
            <person name="Stajich J.E."/>
            <person name="Park D.J."/>
            <person name="Whiston E."/>
            <person name="Hung C.-Y."/>
            <person name="McMahan C."/>
            <person name="White J."/>
            <person name="Sykes S."/>
            <person name="Heiman D."/>
            <person name="Young S."/>
            <person name="Zeng Q."/>
            <person name="Abouelleil A."/>
            <person name="Aftuck L."/>
            <person name="Bessette D."/>
            <person name="Brown A."/>
            <person name="FitzGerald M."/>
            <person name="Lui A."/>
            <person name="Macdonald J.P."/>
            <person name="Priest M."/>
            <person name="Orbach M.J."/>
            <person name="Galgiani J.N."/>
            <person name="Kirkland T.N."/>
            <person name="Cole G.T."/>
            <person name="Birren B.W."/>
            <person name="Henn M.R."/>
            <person name="Taylor J.W."/>
            <person name="Rounsley S.D."/>
        </authorList>
    </citation>
    <scope>NUCLEOTIDE SEQUENCE [LARGE SCALE GENOMIC DNA]</scope>
    <source>
        <strain evidence="4">RMSCC 3488</strain>
    </source>
</reference>
<feature type="compositionally biased region" description="Basic residues" evidence="1">
    <location>
        <begin position="157"/>
        <end position="167"/>
    </location>
</feature>
<feature type="compositionally biased region" description="Polar residues" evidence="1">
    <location>
        <begin position="80"/>
        <end position="98"/>
    </location>
</feature>
<evidence type="ECO:0000313" key="3">
    <source>
        <dbReference type="EMBL" id="KMM71979.1"/>
    </source>
</evidence>
<dbReference type="Proteomes" id="UP000054567">
    <property type="component" value="Unassembled WGS sequence"/>
</dbReference>
<evidence type="ECO:0000259" key="2">
    <source>
        <dbReference type="Pfam" id="PF15377"/>
    </source>
</evidence>
<feature type="region of interest" description="Disordered" evidence="1">
    <location>
        <begin position="21"/>
        <end position="176"/>
    </location>
</feature>
<reference evidence="3 4" key="1">
    <citation type="submission" date="2007-06" db="EMBL/GenBank/DDBJ databases">
        <title>The Genome Sequence of Coccidioides posadasii RMSCC_3488.</title>
        <authorList>
            <consortium name="Coccidioides Genome Resources Consortium"/>
            <consortium name="The Broad Institute Genome Sequencing Platform"/>
            <person name="Henn M.R."/>
            <person name="Sykes S."/>
            <person name="Young S."/>
            <person name="Jaffe D."/>
            <person name="Berlin A."/>
            <person name="Alvarez P."/>
            <person name="Butler J."/>
            <person name="Gnerre S."/>
            <person name="Grabherr M."/>
            <person name="Mauceli E."/>
            <person name="Brockman W."/>
            <person name="Kodira C."/>
            <person name="Alvarado L."/>
            <person name="Zeng Q."/>
            <person name="Crawford M."/>
            <person name="Antoine C."/>
            <person name="Devon K."/>
            <person name="Galgiani J."/>
            <person name="Orsborn K."/>
            <person name="Lewis M.L."/>
            <person name="Nusbaum C."/>
            <person name="Galagan J."/>
            <person name="Birren B."/>
        </authorList>
    </citation>
    <scope>NUCLEOTIDE SEQUENCE [LARGE SCALE GENOMIC DNA]</scope>
    <source>
        <strain evidence="3 4">RMSCC 3488</strain>
    </source>
</reference>
<reference evidence="4" key="2">
    <citation type="journal article" date="2009" name="Genome Res.">
        <title>Comparative genomic analyses of the human fungal pathogens Coccidioides and their relatives.</title>
        <authorList>
            <person name="Sharpton T.J."/>
            <person name="Stajich J.E."/>
            <person name="Rounsley S.D."/>
            <person name="Gardner M.J."/>
            <person name="Wortman J.R."/>
            <person name="Jordar V.S."/>
            <person name="Maiti R."/>
            <person name="Kodira C.D."/>
            <person name="Neafsey D.E."/>
            <person name="Zeng Q."/>
            <person name="Hung C.-Y."/>
            <person name="McMahan C."/>
            <person name="Muszewska A."/>
            <person name="Grynberg M."/>
            <person name="Mandel M.A."/>
            <person name="Kellner E.M."/>
            <person name="Barker B.M."/>
            <person name="Galgiani J.N."/>
            <person name="Orbach M.J."/>
            <person name="Kirkland T.N."/>
            <person name="Cole G.T."/>
            <person name="Henn M.R."/>
            <person name="Birren B.W."/>
            <person name="Taylor J.W."/>
        </authorList>
    </citation>
    <scope>NUCLEOTIDE SEQUENCE [LARGE SCALE GENOMIC DNA]</scope>
    <source>
        <strain evidence="4">RMSCC 3488</strain>
    </source>
</reference>
<dbReference type="EMBL" id="DS268113">
    <property type="protein sequence ID" value="KMM71979.1"/>
    <property type="molecule type" value="Genomic_DNA"/>
</dbReference>
<dbReference type="VEuPathDB" id="FungiDB:CPAG_08279"/>
<organism evidence="3 4">
    <name type="scientific">Coccidioides posadasii RMSCC 3488</name>
    <dbReference type="NCBI Taxonomy" id="454284"/>
    <lineage>
        <taxon>Eukaryota</taxon>
        <taxon>Fungi</taxon>
        <taxon>Dikarya</taxon>
        <taxon>Ascomycota</taxon>
        <taxon>Pezizomycotina</taxon>
        <taxon>Eurotiomycetes</taxon>
        <taxon>Eurotiomycetidae</taxon>
        <taxon>Onygenales</taxon>
        <taxon>Onygenaceae</taxon>
        <taxon>Coccidioides</taxon>
    </lineage>
</organism>
<sequence>MNFKAKNLTYDKNEPAFLRRLRSQYGDGTGERHGRSNVRPIKPKDPDADDEPTYVDEESNEVISKEEYQAMLRNAEENTSEQPTSRPENGDQNQNSTSDKTHEKATEPPELAPSQKVAEIGGAKKKKLARVIADDDDDDDDDQPAKKDAQVKVTGPPKKRQKKKKIKLSFDEETET</sequence>
<dbReference type="AlphaFoldDB" id="A0A0J6FSE2"/>
<accession>A0A0J6FSE2</accession>
<dbReference type="OrthoDB" id="5388322at2759"/>
<dbReference type="Pfam" id="PF15377">
    <property type="entry name" value="DUF4604"/>
    <property type="match status" value="1"/>
</dbReference>
<dbReference type="InterPro" id="IPR027911">
    <property type="entry name" value="DUF4604"/>
</dbReference>
<feature type="compositionally biased region" description="Acidic residues" evidence="1">
    <location>
        <begin position="47"/>
        <end position="60"/>
    </location>
</feature>
<protein>
    <recommendedName>
        <fullName evidence="2">DUF4604 domain-containing protein</fullName>
    </recommendedName>
</protein>
<name>A0A0J6FSE2_COCPO</name>
<evidence type="ECO:0000313" key="4">
    <source>
        <dbReference type="Proteomes" id="UP000054567"/>
    </source>
</evidence>
<gene>
    <name evidence="3" type="ORF">CPAG_08279</name>
</gene>